<dbReference type="PANTHER" id="PTHR43823">
    <property type="entry name" value="SPORULATION PROTEIN YKVU"/>
    <property type="match status" value="1"/>
</dbReference>
<comment type="caution">
    <text evidence="11">The sequence shown here is derived from an EMBL/GenBank/DDBJ whole genome shotgun (WGS) entry which is preliminary data.</text>
</comment>
<keyword evidence="12" id="KW-1185">Reference proteome</keyword>
<organism evidence="11 12">
    <name type="scientific">Atopococcus tabaci</name>
    <dbReference type="NCBI Taxonomy" id="269774"/>
    <lineage>
        <taxon>Bacteria</taxon>
        <taxon>Bacillati</taxon>
        <taxon>Bacillota</taxon>
        <taxon>Bacilli</taxon>
        <taxon>Lactobacillales</taxon>
        <taxon>Carnobacteriaceae</taxon>
        <taxon>Atopococcus</taxon>
    </lineage>
</organism>
<dbReference type="GO" id="GO:0015297">
    <property type="term" value="F:antiporter activity"/>
    <property type="evidence" value="ECO:0007669"/>
    <property type="project" value="InterPro"/>
</dbReference>
<sequence>MAKLQSTQSLFFKYVSLAVLSMAGQSLFILADTFFIALGVGAEGIAALNIVLPIVNIVTGLGWMFGVGGSTLFTIEQSTGKTNKSRKTFSFTFLVTLLFGVLLALIFSIFKQPILSFLGSTPQLHAMSSAYFTVYTAFTPVFMLSFMMICFLRNDHSPRLATVALLSGGLLNIILDYIFIFPLGWGLAGAALATCMSPILSLLICSFHFRKKERQLRWQSPKGQMKQLQPILSNGFSSFMNEFSSALVMFVFNRVILSMVGTIGVSAYAIIANMNIIVIAILTGIGQGFQPLISEFYGTKQKKEGQETFRLGLWVYLLIGFLFALIGIIFPQEMVGIFNSQNNIQLTELAVPGLTLYFTSFIFTGFNFFVIYYAAAVNDGRLSMLISLLRGLILILPVLLIMSQWRDLQGVWLTMTAVELLTALISFRFVLYYRKSFQKITN</sequence>
<comment type="subcellular location">
    <subcellularLocation>
        <location evidence="1">Cell membrane</location>
        <topology evidence="1">Multi-pass membrane protein</topology>
    </subcellularLocation>
</comment>
<evidence type="ECO:0000256" key="9">
    <source>
        <dbReference type="ARBA" id="ARBA00023251"/>
    </source>
</evidence>
<evidence type="ECO:0000256" key="10">
    <source>
        <dbReference type="SAM" id="Phobius"/>
    </source>
</evidence>
<feature type="transmembrane region" description="Helical" evidence="10">
    <location>
        <begin position="411"/>
        <end position="433"/>
    </location>
</feature>
<feature type="transmembrane region" description="Helical" evidence="10">
    <location>
        <begin position="44"/>
        <end position="67"/>
    </location>
</feature>
<dbReference type="InterPro" id="IPR051327">
    <property type="entry name" value="MATE_MepA_subfamily"/>
</dbReference>
<feature type="transmembrane region" description="Helical" evidence="10">
    <location>
        <begin position="276"/>
        <end position="299"/>
    </location>
</feature>
<evidence type="ECO:0000313" key="11">
    <source>
        <dbReference type="EMBL" id="MDO5457560.1"/>
    </source>
</evidence>
<dbReference type="InterPro" id="IPR002528">
    <property type="entry name" value="MATE_fam"/>
</dbReference>
<feature type="transmembrane region" description="Helical" evidence="10">
    <location>
        <begin position="130"/>
        <end position="151"/>
    </location>
</feature>
<protein>
    <recommendedName>
        <fullName evidence="3">Multidrug export protein MepA</fullName>
    </recommendedName>
</protein>
<dbReference type="NCBIfam" id="TIGR00797">
    <property type="entry name" value="matE"/>
    <property type="match status" value="1"/>
</dbReference>
<reference evidence="11" key="1">
    <citation type="submission" date="2023-07" db="EMBL/GenBank/DDBJ databases">
        <title>Between Cages and Wild: Unraveling the Impact of Captivity on Animal Microbiomes and Antimicrobial Resistance.</title>
        <authorList>
            <person name="Schmartz G.P."/>
            <person name="Rehner J."/>
            <person name="Schuff M.J."/>
            <person name="Becker S.L."/>
            <person name="Kravczyk M."/>
            <person name="Gurevich A."/>
            <person name="Francke R."/>
            <person name="Mueller R."/>
            <person name="Keller V."/>
            <person name="Keller A."/>
        </authorList>
    </citation>
    <scope>NUCLEOTIDE SEQUENCE</scope>
    <source>
        <strain evidence="11">S39M_St_73</strain>
    </source>
</reference>
<feature type="transmembrane region" description="Helical" evidence="10">
    <location>
        <begin position="187"/>
        <end position="209"/>
    </location>
</feature>
<feature type="transmembrane region" description="Helical" evidence="10">
    <location>
        <begin position="12"/>
        <end position="38"/>
    </location>
</feature>
<proteinExistence type="inferred from homology"/>
<dbReference type="CDD" id="cd13143">
    <property type="entry name" value="MATE_MepA_like"/>
    <property type="match status" value="1"/>
</dbReference>
<keyword evidence="8 10" id="KW-0472">Membrane</keyword>
<dbReference type="PANTHER" id="PTHR43823:SF3">
    <property type="entry name" value="MULTIDRUG EXPORT PROTEIN MEPA"/>
    <property type="match status" value="1"/>
</dbReference>
<keyword evidence="7 10" id="KW-1133">Transmembrane helix</keyword>
<dbReference type="InterPro" id="IPR045070">
    <property type="entry name" value="MATE_MepA-like"/>
</dbReference>
<dbReference type="EMBL" id="JAUNQW010000015">
    <property type="protein sequence ID" value="MDO5457560.1"/>
    <property type="molecule type" value="Genomic_DNA"/>
</dbReference>
<dbReference type="PIRSF" id="PIRSF006603">
    <property type="entry name" value="DinF"/>
    <property type="match status" value="1"/>
</dbReference>
<evidence type="ECO:0000256" key="8">
    <source>
        <dbReference type="ARBA" id="ARBA00023136"/>
    </source>
</evidence>
<evidence type="ECO:0000256" key="4">
    <source>
        <dbReference type="ARBA" id="ARBA00022448"/>
    </source>
</evidence>
<keyword evidence="6 10" id="KW-0812">Transmembrane</keyword>
<evidence type="ECO:0000256" key="7">
    <source>
        <dbReference type="ARBA" id="ARBA00022989"/>
    </source>
</evidence>
<gene>
    <name evidence="11" type="ORF">Q4F26_04365</name>
</gene>
<evidence type="ECO:0000256" key="6">
    <source>
        <dbReference type="ARBA" id="ARBA00022692"/>
    </source>
</evidence>
<dbReference type="AlphaFoldDB" id="A0AA43ZRV6"/>
<feature type="transmembrane region" description="Helical" evidence="10">
    <location>
        <begin position="163"/>
        <end position="181"/>
    </location>
</feature>
<feature type="transmembrane region" description="Helical" evidence="10">
    <location>
        <begin position="246"/>
        <end position="270"/>
    </location>
</feature>
<keyword evidence="9" id="KW-0046">Antibiotic resistance</keyword>
<comment type="similarity">
    <text evidence="2">Belongs to the multi antimicrobial extrusion (MATE) (TC 2.A.66.1) family. MepA subfamily.</text>
</comment>
<evidence type="ECO:0000256" key="1">
    <source>
        <dbReference type="ARBA" id="ARBA00004651"/>
    </source>
</evidence>
<feature type="transmembrane region" description="Helical" evidence="10">
    <location>
        <begin position="88"/>
        <end position="110"/>
    </location>
</feature>
<feature type="transmembrane region" description="Helical" evidence="10">
    <location>
        <begin position="387"/>
        <end position="405"/>
    </location>
</feature>
<dbReference type="GO" id="GO:0005886">
    <property type="term" value="C:plasma membrane"/>
    <property type="evidence" value="ECO:0007669"/>
    <property type="project" value="UniProtKB-SubCell"/>
</dbReference>
<dbReference type="GO" id="GO:0046677">
    <property type="term" value="P:response to antibiotic"/>
    <property type="evidence" value="ECO:0007669"/>
    <property type="project" value="UniProtKB-KW"/>
</dbReference>
<dbReference type="GO" id="GO:0042910">
    <property type="term" value="F:xenobiotic transmembrane transporter activity"/>
    <property type="evidence" value="ECO:0007669"/>
    <property type="project" value="InterPro"/>
</dbReference>
<keyword evidence="4" id="KW-0813">Transport</keyword>
<dbReference type="InterPro" id="IPR048279">
    <property type="entry name" value="MdtK-like"/>
</dbReference>
<accession>A0AA43ZRV6</accession>
<evidence type="ECO:0000313" key="12">
    <source>
        <dbReference type="Proteomes" id="UP001171751"/>
    </source>
</evidence>
<dbReference type="Proteomes" id="UP001171751">
    <property type="component" value="Unassembled WGS sequence"/>
</dbReference>
<name>A0AA43ZRV6_9LACT</name>
<evidence type="ECO:0000256" key="2">
    <source>
        <dbReference type="ARBA" id="ARBA00008417"/>
    </source>
</evidence>
<dbReference type="Pfam" id="PF01554">
    <property type="entry name" value="MatE"/>
    <property type="match status" value="2"/>
</dbReference>
<evidence type="ECO:0000256" key="5">
    <source>
        <dbReference type="ARBA" id="ARBA00022475"/>
    </source>
</evidence>
<evidence type="ECO:0000256" key="3">
    <source>
        <dbReference type="ARBA" id="ARBA00022106"/>
    </source>
</evidence>
<keyword evidence="5" id="KW-1003">Cell membrane</keyword>
<feature type="transmembrane region" description="Helical" evidence="10">
    <location>
        <begin position="311"/>
        <end position="330"/>
    </location>
</feature>
<feature type="transmembrane region" description="Helical" evidence="10">
    <location>
        <begin position="350"/>
        <end position="375"/>
    </location>
</feature>